<keyword evidence="1" id="KW-1133">Transmembrane helix</keyword>
<dbReference type="RefSeq" id="WP_271013797.1">
    <property type="nucleotide sequence ID" value="NZ_JAQIFT010000074.1"/>
</dbReference>
<evidence type="ECO:0000313" key="4">
    <source>
        <dbReference type="Proteomes" id="UP001169242"/>
    </source>
</evidence>
<reference evidence="3" key="1">
    <citation type="journal article" date="2023" name="Int. J. Syst. Evol. Microbiol.">
        <title>&lt;i&gt;Holtiella tumoricola&lt;/i&gt; gen. nov. sp. nov., isolated from a human clinical sample.</title>
        <authorList>
            <person name="Allen-Vercoe E."/>
            <person name="Daigneault M.C."/>
            <person name="Vancuren S.J."/>
            <person name="Cochrane K."/>
            <person name="O'Neal L.L."/>
            <person name="Sankaranarayanan K."/>
            <person name="Lawson P.A."/>
        </authorList>
    </citation>
    <scope>NUCLEOTIDE SEQUENCE</scope>
    <source>
        <strain evidence="3">CC70A</strain>
    </source>
</reference>
<proteinExistence type="predicted"/>
<name>A0AA42J304_9FIRM</name>
<evidence type="ECO:0000259" key="2">
    <source>
        <dbReference type="Pfam" id="PF14317"/>
    </source>
</evidence>
<dbReference type="Pfam" id="PF14317">
    <property type="entry name" value="YcxB"/>
    <property type="match status" value="1"/>
</dbReference>
<sequence>MTETNELTVKIKMKISDVWRYNVWVGYRTWFSKILVVIGLGILGWIGYQFTQNTGRIDLFFADNIIWIIAAALLLIGKPFKIWNITASQMQSPVFSGTTEYVFSKENIYLKVGELEDTVSWDTYVRIVETGKDFRFFVDPVQAQLLPKHNMDSETVAKLRELIKAAKPATSYKLK</sequence>
<keyword evidence="1" id="KW-0472">Membrane</keyword>
<keyword evidence="1" id="KW-0812">Transmembrane</keyword>
<dbReference type="Proteomes" id="UP001169242">
    <property type="component" value="Unassembled WGS sequence"/>
</dbReference>
<dbReference type="InterPro" id="IPR025588">
    <property type="entry name" value="YcxB-like_C"/>
</dbReference>
<dbReference type="AlphaFoldDB" id="A0AA42J304"/>
<feature type="domain" description="YcxB-like C-terminal" evidence="2">
    <location>
        <begin position="103"/>
        <end position="163"/>
    </location>
</feature>
<comment type="caution">
    <text evidence="3">The sequence shown here is derived from an EMBL/GenBank/DDBJ whole genome shotgun (WGS) entry which is preliminary data.</text>
</comment>
<feature type="transmembrane region" description="Helical" evidence="1">
    <location>
        <begin position="30"/>
        <end position="48"/>
    </location>
</feature>
<feature type="transmembrane region" description="Helical" evidence="1">
    <location>
        <begin position="60"/>
        <end position="80"/>
    </location>
</feature>
<keyword evidence="4" id="KW-1185">Reference proteome</keyword>
<protein>
    <submittedName>
        <fullName evidence="3">YcxB family protein</fullName>
    </submittedName>
</protein>
<gene>
    <name evidence="3" type="ORF">PBV87_22300</name>
</gene>
<evidence type="ECO:0000256" key="1">
    <source>
        <dbReference type="SAM" id="Phobius"/>
    </source>
</evidence>
<evidence type="ECO:0000313" key="3">
    <source>
        <dbReference type="EMBL" id="MDA3734209.1"/>
    </source>
</evidence>
<organism evidence="3 4">
    <name type="scientific">Holtiella tumoricola</name>
    <dbReference type="NCBI Taxonomy" id="3018743"/>
    <lineage>
        <taxon>Bacteria</taxon>
        <taxon>Bacillati</taxon>
        <taxon>Bacillota</taxon>
        <taxon>Clostridia</taxon>
        <taxon>Lachnospirales</taxon>
        <taxon>Cellulosilyticaceae</taxon>
        <taxon>Holtiella</taxon>
    </lineage>
</organism>
<dbReference type="EMBL" id="JAQIFT010000074">
    <property type="protein sequence ID" value="MDA3734209.1"/>
    <property type="molecule type" value="Genomic_DNA"/>
</dbReference>
<accession>A0AA42J304</accession>